<reference evidence="3" key="1">
    <citation type="submission" date="2013-01" db="EMBL/GenBank/DDBJ databases">
        <title>Draft Genome Sequence of a Mulberry Tree, Morus notabilis C.K. Schneid.</title>
        <authorList>
            <person name="He N."/>
            <person name="Zhao S."/>
        </authorList>
    </citation>
    <scope>NUCLEOTIDE SEQUENCE</scope>
</reference>
<evidence type="ECO:0000313" key="3">
    <source>
        <dbReference type="Proteomes" id="UP000030645"/>
    </source>
</evidence>
<feature type="region of interest" description="Disordered" evidence="1">
    <location>
        <begin position="320"/>
        <end position="349"/>
    </location>
</feature>
<dbReference type="PANTHER" id="PTHR31865:SF2">
    <property type="entry name" value="OSJNBA0004B13.24 PROTEIN"/>
    <property type="match status" value="1"/>
</dbReference>
<dbReference type="OrthoDB" id="786837at2759"/>
<dbReference type="eggNOG" id="ENOG502QVZ7">
    <property type="taxonomic scope" value="Eukaryota"/>
</dbReference>
<dbReference type="AlphaFoldDB" id="W9QNA3"/>
<feature type="compositionally biased region" description="Low complexity" evidence="1">
    <location>
        <begin position="256"/>
        <end position="268"/>
    </location>
</feature>
<feature type="region of interest" description="Disordered" evidence="1">
    <location>
        <begin position="1"/>
        <end position="21"/>
    </location>
</feature>
<feature type="compositionally biased region" description="Polar residues" evidence="1">
    <location>
        <begin position="1"/>
        <end position="16"/>
    </location>
</feature>
<dbReference type="PANTHER" id="PTHR31865">
    <property type="entry name" value="OSJNBA0071G03.3 PROTEIN"/>
    <property type="match status" value="1"/>
</dbReference>
<sequence length="373" mass="41360">MASDESMTVRSCISSVQEEEFDHEDDIEGGDFYQPHQYQCQCQFHPHNKYFSRLSVCTTTPTDDPEEQAAGTNPNHEDDPQDHNVMGMYHMMSGLSIENFDGDDGDVEDELSDSRFKPTKKGGLDHHHDHMGLVRTSDSDEESGGGCYSLPATPPRRMRPSGSAGRNHRRRRSGDAGKECVSENEAAADRSRRRRKRTVTRETLLRDTNKFREEETILMMEMQDNPAHERSQRVAAVVGDDDIIDEDDDEHNSKCSSTGGESQSESSSVLPMVVRPNGGKRSLRMDLEEVKACRELGFELETPLPLPLPLPLHTPTVPNNLSADTASTATTSGGNSPVHWRISSPGDDPRDVKARLKVWAQAVALASASRQAS</sequence>
<keyword evidence="3" id="KW-1185">Reference proteome</keyword>
<organism evidence="2 3">
    <name type="scientific">Morus notabilis</name>
    <dbReference type="NCBI Taxonomy" id="981085"/>
    <lineage>
        <taxon>Eukaryota</taxon>
        <taxon>Viridiplantae</taxon>
        <taxon>Streptophyta</taxon>
        <taxon>Embryophyta</taxon>
        <taxon>Tracheophyta</taxon>
        <taxon>Spermatophyta</taxon>
        <taxon>Magnoliopsida</taxon>
        <taxon>eudicotyledons</taxon>
        <taxon>Gunneridae</taxon>
        <taxon>Pentapetalae</taxon>
        <taxon>rosids</taxon>
        <taxon>fabids</taxon>
        <taxon>Rosales</taxon>
        <taxon>Moraceae</taxon>
        <taxon>Moreae</taxon>
        <taxon>Morus</taxon>
    </lineage>
</organism>
<feature type="region of interest" description="Disordered" evidence="1">
    <location>
        <begin position="244"/>
        <end position="277"/>
    </location>
</feature>
<name>W9QNA3_9ROSA</name>
<dbReference type="EMBL" id="KE343864">
    <property type="protein sequence ID" value="EXB44475.1"/>
    <property type="molecule type" value="Genomic_DNA"/>
</dbReference>
<proteinExistence type="predicted"/>
<feature type="compositionally biased region" description="Acidic residues" evidence="1">
    <location>
        <begin position="100"/>
        <end position="111"/>
    </location>
</feature>
<feature type="region of interest" description="Disordered" evidence="1">
    <location>
        <begin position="61"/>
        <end position="201"/>
    </location>
</feature>
<protein>
    <submittedName>
        <fullName evidence="2">Uncharacterized protein</fullName>
    </submittedName>
</protein>
<feature type="compositionally biased region" description="Low complexity" evidence="1">
    <location>
        <begin position="320"/>
        <end position="332"/>
    </location>
</feature>
<feature type="compositionally biased region" description="Basic and acidic residues" evidence="1">
    <location>
        <begin position="112"/>
        <end position="132"/>
    </location>
</feature>
<accession>W9QNA3</accession>
<gene>
    <name evidence="2" type="ORF">L484_013893</name>
</gene>
<evidence type="ECO:0000313" key="2">
    <source>
        <dbReference type="EMBL" id="EXB44475.1"/>
    </source>
</evidence>
<dbReference type="KEGG" id="mnt:21397056"/>
<dbReference type="Proteomes" id="UP000030645">
    <property type="component" value="Unassembled WGS sequence"/>
</dbReference>
<dbReference type="STRING" id="981085.W9QNA3"/>
<evidence type="ECO:0000256" key="1">
    <source>
        <dbReference type="SAM" id="MobiDB-lite"/>
    </source>
</evidence>